<evidence type="ECO:0000313" key="3">
    <source>
        <dbReference type="EMBL" id="VFJ86149.1"/>
    </source>
</evidence>
<accession>A0A450U900</accession>
<dbReference type="PROSITE" id="PS50914">
    <property type="entry name" value="BON"/>
    <property type="match status" value="2"/>
</dbReference>
<sequence length="203" mass="22284">MKQEFFKTILPCVSLFLFLSLQGCGVVTVVGASTSGAAIIHDRRSTGTLIDDQIIEFKALNNLRLDKALWSQSHINVTCFNNVVLLSGESPSDFLRNRAAEIVKQVPKVKTVHNEIAVVAPSSALSRSGDTWITGKVKTSLIANENIDATRIKVVTERGIVYLMGLVTKQEANISTDIVRRIGGVQRVIRLFEYIQADVDGNK</sequence>
<dbReference type="PANTHER" id="PTHR34606:SF4">
    <property type="entry name" value="OUTER MEMBRANE LIPOPROTEIN DOLP"/>
    <property type="match status" value="1"/>
</dbReference>
<organism evidence="4">
    <name type="scientific">Candidatus Kentrum sp. LFY</name>
    <dbReference type="NCBI Taxonomy" id="2126342"/>
    <lineage>
        <taxon>Bacteria</taxon>
        <taxon>Pseudomonadati</taxon>
        <taxon>Pseudomonadota</taxon>
        <taxon>Gammaproteobacteria</taxon>
        <taxon>Candidatus Kentrum</taxon>
    </lineage>
</organism>
<keyword evidence="1" id="KW-0732">Signal</keyword>
<dbReference type="InterPro" id="IPR007055">
    <property type="entry name" value="BON_dom"/>
</dbReference>
<dbReference type="Gene3D" id="3.30.1340.30">
    <property type="match status" value="1"/>
</dbReference>
<evidence type="ECO:0000259" key="2">
    <source>
        <dbReference type="PROSITE" id="PS50914"/>
    </source>
</evidence>
<name>A0A450U900_9GAMM</name>
<dbReference type="EMBL" id="CAADFF010000002">
    <property type="protein sequence ID" value="VFJ86149.1"/>
    <property type="molecule type" value="Genomic_DNA"/>
</dbReference>
<proteinExistence type="predicted"/>
<dbReference type="EMBL" id="CAADFH010000004">
    <property type="protein sequence ID" value="VFJ88398.1"/>
    <property type="molecule type" value="Genomic_DNA"/>
</dbReference>
<dbReference type="AlphaFoldDB" id="A0A450U900"/>
<reference evidence="4" key="1">
    <citation type="submission" date="2019-02" db="EMBL/GenBank/DDBJ databases">
        <authorList>
            <person name="Gruber-Vodicka R. H."/>
            <person name="Seah K. B. B."/>
        </authorList>
    </citation>
    <scope>NUCLEOTIDE SEQUENCE</scope>
    <source>
        <strain evidence="4">BECK_M6</strain>
        <strain evidence="3">BECK_M7</strain>
    </source>
</reference>
<gene>
    <name evidence="4" type="ORF">BECKLFY1418A_GA0070994_100421</name>
    <name evidence="3" type="ORF">BECKLFY1418B_GA0070995_10021</name>
</gene>
<dbReference type="PANTHER" id="PTHR34606">
    <property type="entry name" value="BON DOMAIN-CONTAINING PROTEIN"/>
    <property type="match status" value="1"/>
</dbReference>
<dbReference type="SMART" id="SM00749">
    <property type="entry name" value="BON"/>
    <property type="match status" value="2"/>
</dbReference>
<dbReference type="Pfam" id="PF04972">
    <property type="entry name" value="BON"/>
    <property type="match status" value="2"/>
</dbReference>
<feature type="domain" description="BON" evidence="2">
    <location>
        <begin position="51"/>
        <end position="120"/>
    </location>
</feature>
<evidence type="ECO:0000256" key="1">
    <source>
        <dbReference type="ARBA" id="ARBA00022729"/>
    </source>
</evidence>
<dbReference type="InterPro" id="IPR014004">
    <property type="entry name" value="Transpt-assoc_nodulatn_dom_bac"/>
</dbReference>
<evidence type="ECO:0000313" key="4">
    <source>
        <dbReference type="EMBL" id="VFJ88398.1"/>
    </source>
</evidence>
<protein>
    <submittedName>
        <fullName evidence="4">Osmotically-inducible protein OsmY, contains BON domain</fullName>
    </submittedName>
</protein>
<dbReference type="PROSITE" id="PS51257">
    <property type="entry name" value="PROKAR_LIPOPROTEIN"/>
    <property type="match status" value="1"/>
</dbReference>
<dbReference type="InterPro" id="IPR051686">
    <property type="entry name" value="Lipoprotein_DolP"/>
</dbReference>
<feature type="domain" description="BON" evidence="2">
    <location>
        <begin position="129"/>
        <end position="196"/>
    </location>
</feature>